<keyword evidence="2" id="KW-0808">Transferase</keyword>
<dbReference type="GO" id="GO:0016301">
    <property type="term" value="F:kinase activity"/>
    <property type="evidence" value="ECO:0007669"/>
    <property type="project" value="UniProtKB-KW"/>
</dbReference>
<keyword evidence="2" id="KW-0418">Kinase</keyword>
<dbReference type="SUPFAM" id="SSF52540">
    <property type="entry name" value="P-loop containing nucleoside triphosphate hydrolases"/>
    <property type="match status" value="1"/>
</dbReference>
<dbReference type="AlphaFoldDB" id="A0A7W3P970"/>
<evidence type="ECO:0000313" key="3">
    <source>
        <dbReference type="Proteomes" id="UP000580910"/>
    </source>
</evidence>
<dbReference type="Proteomes" id="UP000580910">
    <property type="component" value="Unassembled WGS sequence"/>
</dbReference>
<sequence length="191" mass="20301">MASPSEAAAAVLALALARDATLGNGRLVCLDGPAGSGKTTLAAAVAAAHPGTHVVHMDDLYDGWDGLPRITDQLERLLRPLAAGRPGSYRRYDWVAGSYAETVTVEPVPLLVLEGVASGARSHTDLTTVLAWVSAPADLRLARGLERDGVELTDRWRQWMLDEAALFAVEETERRADLRVDGTGVTPPQAP</sequence>
<protein>
    <submittedName>
        <fullName evidence="2">Uridine kinase</fullName>
    </submittedName>
</protein>
<proteinExistence type="predicted"/>
<evidence type="ECO:0000313" key="2">
    <source>
        <dbReference type="EMBL" id="MBA8803126.1"/>
    </source>
</evidence>
<evidence type="ECO:0000259" key="1">
    <source>
        <dbReference type="Pfam" id="PF00485"/>
    </source>
</evidence>
<dbReference type="RefSeq" id="WP_182537944.1">
    <property type="nucleotide sequence ID" value="NZ_JACGXA010000001.1"/>
</dbReference>
<dbReference type="InterPro" id="IPR006083">
    <property type="entry name" value="PRK/URK"/>
</dbReference>
<keyword evidence="3" id="KW-1185">Reference proteome</keyword>
<comment type="caution">
    <text evidence="2">The sequence shown here is derived from an EMBL/GenBank/DDBJ whole genome shotgun (WGS) entry which is preliminary data.</text>
</comment>
<dbReference type="Gene3D" id="3.40.50.300">
    <property type="entry name" value="P-loop containing nucleotide triphosphate hydrolases"/>
    <property type="match status" value="1"/>
</dbReference>
<organism evidence="2 3">
    <name type="scientific">Nocardioides ginsengisegetis</name>
    <dbReference type="NCBI Taxonomy" id="661491"/>
    <lineage>
        <taxon>Bacteria</taxon>
        <taxon>Bacillati</taxon>
        <taxon>Actinomycetota</taxon>
        <taxon>Actinomycetes</taxon>
        <taxon>Propionibacteriales</taxon>
        <taxon>Nocardioidaceae</taxon>
        <taxon>Nocardioides</taxon>
    </lineage>
</organism>
<dbReference type="InterPro" id="IPR027417">
    <property type="entry name" value="P-loop_NTPase"/>
</dbReference>
<gene>
    <name evidence="2" type="ORF">FB382_001417</name>
</gene>
<dbReference type="EMBL" id="JACGXA010000001">
    <property type="protein sequence ID" value="MBA8803126.1"/>
    <property type="molecule type" value="Genomic_DNA"/>
</dbReference>
<accession>A0A7W3P970</accession>
<dbReference type="GO" id="GO:0005524">
    <property type="term" value="F:ATP binding"/>
    <property type="evidence" value="ECO:0007669"/>
    <property type="project" value="InterPro"/>
</dbReference>
<feature type="domain" description="Phosphoribulokinase/uridine kinase" evidence="1">
    <location>
        <begin position="72"/>
        <end position="150"/>
    </location>
</feature>
<dbReference type="Pfam" id="PF00485">
    <property type="entry name" value="PRK"/>
    <property type="match status" value="1"/>
</dbReference>
<reference evidence="2 3" key="1">
    <citation type="submission" date="2020-07" db="EMBL/GenBank/DDBJ databases">
        <title>Sequencing the genomes of 1000 actinobacteria strains.</title>
        <authorList>
            <person name="Klenk H.-P."/>
        </authorList>
    </citation>
    <scope>NUCLEOTIDE SEQUENCE [LARGE SCALE GENOMIC DNA]</scope>
    <source>
        <strain evidence="2 3">DSM 21349</strain>
    </source>
</reference>
<name>A0A7W3P970_9ACTN</name>